<proteinExistence type="predicted"/>
<dbReference type="AlphaFoldDB" id="I3W063"/>
<organism evidence="1">
    <name type="scientific">Acetobacter pasteurianus</name>
    <name type="common">Acetobacter turbidans</name>
    <dbReference type="NCBI Taxonomy" id="438"/>
    <lineage>
        <taxon>Bacteria</taxon>
        <taxon>Pseudomonadati</taxon>
        <taxon>Pseudomonadota</taxon>
        <taxon>Alphaproteobacteria</taxon>
        <taxon>Acetobacterales</taxon>
        <taxon>Acetobacteraceae</taxon>
        <taxon>Acetobacter</taxon>
    </lineage>
</organism>
<evidence type="ECO:0000313" key="1">
    <source>
        <dbReference type="EMBL" id="AFK88990.1"/>
    </source>
</evidence>
<reference evidence="1" key="1">
    <citation type="submission" date="2012-01" db="EMBL/GenBank/DDBJ databases">
        <authorList>
            <person name="Summers A.O."/>
            <person name="Wireman J."/>
        </authorList>
    </citation>
    <scope>NUCLEOTIDE SEQUENCE</scope>
    <source>
        <strain evidence="1">AC2-58</strain>
        <plasmid evidence="1">pAC258-29</plasmid>
    </source>
</reference>
<dbReference type="RefSeq" id="WP_015062340.1">
    <property type="nucleotide sequence ID" value="NC_019337.1"/>
</dbReference>
<protein>
    <submittedName>
        <fullName evidence="1">Uncharacterized protein</fullName>
    </submittedName>
</protein>
<geneLocation type="plasmid" evidence="1">
    <name>pAC258-29</name>
</geneLocation>
<dbReference type="EMBL" id="JQ418523">
    <property type="protein sequence ID" value="AFK88990.1"/>
    <property type="molecule type" value="Genomic_DNA"/>
</dbReference>
<sequence>MRNWIIGGLAICAVAGGGLMFYNHQYVSPTSSPALASAEQQPLVIVKHDDDSWERDAARSKKEWGDLEAAYRAKGAE</sequence>
<keyword evidence="1" id="KW-0614">Plasmid</keyword>
<name>I3W063_ACEPA</name>
<accession>I3W063</accession>